<dbReference type="Proteomes" id="UP000183898">
    <property type="component" value="Unassembled WGS sequence"/>
</dbReference>
<protein>
    <submittedName>
        <fullName evidence="1">Uncharacterized protein</fullName>
    </submittedName>
</protein>
<name>A0A1H8D2L0_9PROT</name>
<reference evidence="1 2" key="1">
    <citation type="submission" date="2016-10" db="EMBL/GenBank/DDBJ databases">
        <authorList>
            <person name="de Groot N.N."/>
        </authorList>
    </citation>
    <scope>NUCLEOTIDE SEQUENCE [LARGE SCALE GENOMIC DNA]</scope>
    <source>
        <strain evidence="1 2">Nl18</strain>
    </source>
</reference>
<gene>
    <name evidence="1" type="ORF">SAMN05216404_102115</name>
</gene>
<proteinExistence type="predicted"/>
<dbReference type="AlphaFoldDB" id="A0A1H8D2L0"/>
<organism evidence="1 2">
    <name type="scientific">Nitrosospira multiformis</name>
    <dbReference type="NCBI Taxonomy" id="1231"/>
    <lineage>
        <taxon>Bacteria</taxon>
        <taxon>Pseudomonadati</taxon>
        <taxon>Pseudomonadota</taxon>
        <taxon>Betaproteobacteria</taxon>
        <taxon>Nitrosomonadales</taxon>
        <taxon>Nitrosomonadaceae</taxon>
        <taxon>Nitrosospira</taxon>
    </lineage>
</organism>
<dbReference type="EMBL" id="FOCT01000002">
    <property type="protein sequence ID" value="SEN00737.1"/>
    <property type="molecule type" value="Genomic_DNA"/>
</dbReference>
<evidence type="ECO:0000313" key="1">
    <source>
        <dbReference type="EMBL" id="SEN00737.1"/>
    </source>
</evidence>
<sequence>MILNIRRMGGEEEQDCVAKFKKDETKNVWFLYCEDRNSRWHLAKERSHETLSQRAMPLIGMAARSEVLFWGIGWQASPAFQMERGIFTAGQRVAV</sequence>
<accession>A0A1H8D2L0</accession>
<evidence type="ECO:0000313" key="2">
    <source>
        <dbReference type="Proteomes" id="UP000183898"/>
    </source>
</evidence>